<name>A0AAD7CK94_9AGAR</name>
<accession>A0AAD7CK94</accession>
<dbReference type="AlphaFoldDB" id="A0AAD7CK94"/>
<comment type="caution">
    <text evidence="1">The sequence shown here is derived from an EMBL/GenBank/DDBJ whole genome shotgun (WGS) entry which is preliminary data.</text>
</comment>
<dbReference type="EMBL" id="JARKIF010000001">
    <property type="protein sequence ID" value="KAJ7650928.1"/>
    <property type="molecule type" value="Genomic_DNA"/>
</dbReference>
<sequence>MQLAVVTSREDVLWLRIAMGYLEDITYLARGKLPRVDVDLNDSDIALPSFVDLANFRIAGLDYRASRRRVHE</sequence>
<reference evidence="1" key="1">
    <citation type="submission" date="2023-03" db="EMBL/GenBank/DDBJ databases">
        <title>Massive genome expansion in bonnet fungi (Mycena s.s.) driven by repeated elements and novel gene families across ecological guilds.</title>
        <authorList>
            <consortium name="Lawrence Berkeley National Laboratory"/>
            <person name="Harder C.B."/>
            <person name="Miyauchi S."/>
            <person name="Viragh M."/>
            <person name="Kuo A."/>
            <person name="Thoen E."/>
            <person name="Andreopoulos B."/>
            <person name="Lu D."/>
            <person name="Skrede I."/>
            <person name="Drula E."/>
            <person name="Henrissat B."/>
            <person name="Morin E."/>
            <person name="Kohler A."/>
            <person name="Barry K."/>
            <person name="LaButti K."/>
            <person name="Morin E."/>
            <person name="Salamov A."/>
            <person name="Lipzen A."/>
            <person name="Mereny Z."/>
            <person name="Hegedus B."/>
            <person name="Baldrian P."/>
            <person name="Stursova M."/>
            <person name="Weitz H."/>
            <person name="Taylor A."/>
            <person name="Grigoriev I.V."/>
            <person name="Nagy L.G."/>
            <person name="Martin F."/>
            <person name="Kauserud H."/>
        </authorList>
    </citation>
    <scope>NUCLEOTIDE SEQUENCE</scope>
    <source>
        <strain evidence="1">9284</strain>
    </source>
</reference>
<evidence type="ECO:0000313" key="2">
    <source>
        <dbReference type="Proteomes" id="UP001221142"/>
    </source>
</evidence>
<organism evidence="1 2">
    <name type="scientific">Roridomyces roridus</name>
    <dbReference type="NCBI Taxonomy" id="1738132"/>
    <lineage>
        <taxon>Eukaryota</taxon>
        <taxon>Fungi</taxon>
        <taxon>Dikarya</taxon>
        <taxon>Basidiomycota</taxon>
        <taxon>Agaricomycotina</taxon>
        <taxon>Agaricomycetes</taxon>
        <taxon>Agaricomycetidae</taxon>
        <taxon>Agaricales</taxon>
        <taxon>Marasmiineae</taxon>
        <taxon>Mycenaceae</taxon>
        <taxon>Roridomyces</taxon>
    </lineage>
</organism>
<dbReference type="Proteomes" id="UP001221142">
    <property type="component" value="Unassembled WGS sequence"/>
</dbReference>
<keyword evidence="2" id="KW-1185">Reference proteome</keyword>
<protein>
    <submittedName>
        <fullName evidence="1">Uncharacterized protein</fullName>
    </submittedName>
</protein>
<gene>
    <name evidence="1" type="ORF">FB45DRAFT_1018293</name>
</gene>
<proteinExistence type="predicted"/>
<evidence type="ECO:0000313" key="1">
    <source>
        <dbReference type="EMBL" id="KAJ7650928.1"/>
    </source>
</evidence>